<evidence type="ECO:0000259" key="2">
    <source>
        <dbReference type="Pfam" id="PF14344"/>
    </source>
</evidence>
<organism evidence="3 4">
    <name type="scientific">Pedobacter panaciterrae</name>
    <dbReference type="NCBI Taxonomy" id="363849"/>
    <lineage>
        <taxon>Bacteria</taxon>
        <taxon>Pseudomonadati</taxon>
        <taxon>Bacteroidota</taxon>
        <taxon>Sphingobacteriia</taxon>
        <taxon>Sphingobacteriales</taxon>
        <taxon>Sphingobacteriaceae</taxon>
        <taxon>Pedobacter</taxon>
    </lineage>
</organism>
<evidence type="ECO:0000256" key="1">
    <source>
        <dbReference type="SAM" id="Phobius"/>
    </source>
</evidence>
<proteinExistence type="predicted"/>
<keyword evidence="4" id="KW-1185">Reference proteome</keyword>
<dbReference type="Proteomes" id="UP001378956">
    <property type="component" value="Unassembled WGS sequence"/>
</dbReference>
<evidence type="ECO:0000313" key="4">
    <source>
        <dbReference type="Proteomes" id="UP001378956"/>
    </source>
</evidence>
<accession>A0ABU8NVN2</accession>
<name>A0ABU8NVN2_9SPHI</name>
<dbReference type="EMBL" id="JBBEUB010000011">
    <property type="protein sequence ID" value="MEJ2905298.1"/>
    <property type="molecule type" value="Genomic_DNA"/>
</dbReference>
<keyword evidence="1" id="KW-0812">Transmembrane</keyword>
<protein>
    <submittedName>
        <fullName evidence="3">DUF4397 domain-containing protein</fullName>
    </submittedName>
</protein>
<comment type="caution">
    <text evidence="3">The sequence shown here is derived from an EMBL/GenBank/DDBJ whole genome shotgun (WGS) entry which is preliminary data.</text>
</comment>
<keyword evidence="1" id="KW-1133">Transmembrane helix</keyword>
<gene>
    <name evidence="3" type="ORF">WAE58_22820</name>
</gene>
<dbReference type="RefSeq" id="WP_337717859.1">
    <property type="nucleotide sequence ID" value="NZ_JBBEUB010000011.1"/>
</dbReference>
<dbReference type="PROSITE" id="PS51257">
    <property type="entry name" value="PROKAR_LIPOPROTEIN"/>
    <property type="match status" value="1"/>
</dbReference>
<keyword evidence="1" id="KW-0472">Membrane</keyword>
<feature type="domain" description="DUF4397" evidence="2">
    <location>
        <begin position="43"/>
        <end position="156"/>
    </location>
</feature>
<feature type="transmembrane region" description="Helical" evidence="1">
    <location>
        <begin position="12"/>
        <end position="29"/>
    </location>
</feature>
<sequence>MNIFKNETNKGLDVLFVFLMITLAIMLFSSCKKEAADTTGLSSLTIINASPTLATYNAYLDGTKVIESALPFGGVIPYATLTEGDHTLKFTAESDLTALLSKTIAIETNKAYSFFVINKNENMDGLLISDTPDAYSTEKAFIRFVNLSPDAPALDLSLNNDTTNLVTDKSYKAVSSFTEITPGTYSLDTKNAAEGTVMSTLSSTVLTAGQYYTVMAIGLVQPNDVGESFKLQIYIHK</sequence>
<dbReference type="InterPro" id="IPR025510">
    <property type="entry name" value="DUF4397"/>
</dbReference>
<reference evidence="3 4" key="1">
    <citation type="submission" date="2024-03" db="EMBL/GenBank/DDBJ databases">
        <title>Sequence of Lycoming College Course Isolates.</title>
        <authorList>
            <person name="Plotts O."/>
            <person name="Newman J."/>
        </authorList>
    </citation>
    <scope>NUCLEOTIDE SEQUENCE [LARGE SCALE GENOMIC DNA]</scope>
    <source>
        <strain evidence="3 4">CJB-3</strain>
    </source>
</reference>
<evidence type="ECO:0000313" key="3">
    <source>
        <dbReference type="EMBL" id="MEJ2905298.1"/>
    </source>
</evidence>
<dbReference type="Pfam" id="PF14344">
    <property type="entry name" value="DUF4397"/>
    <property type="match status" value="1"/>
</dbReference>